<organism evidence="2 3">
    <name type="scientific">Mycena venus</name>
    <dbReference type="NCBI Taxonomy" id="2733690"/>
    <lineage>
        <taxon>Eukaryota</taxon>
        <taxon>Fungi</taxon>
        <taxon>Dikarya</taxon>
        <taxon>Basidiomycota</taxon>
        <taxon>Agaricomycotina</taxon>
        <taxon>Agaricomycetes</taxon>
        <taxon>Agaricomycetidae</taxon>
        <taxon>Agaricales</taxon>
        <taxon>Marasmiineae</taxon>
        <taxon>Mycenaceae</taxon>
        <taxon>Mycena</taxon>
    </lineage>
</organism>
<dbReference type="CDD" id="cd21037">
    <property type="entry name" value="MLKL_NTD"/>
    <property type="match status" value="1"/>
</dbReference>
<evidence type="ECO:0000313" key="2">
    <source>
        <dbReference type="EMBL" id="KAF7369346.1"/>
    </source>
</evidence>
<dbReference type="Gene3D" id="1.20.930.20">
    <property type="entry name" value="Adaptor protein Cbl, N-terminal domain"/>
    <property type="match status" value="1"/>
</dbReference>
<comment type="caution">
    <text evidence="2">The sequence shown here is derived from an EMBL/GenBank/DDBJ whole genome shotgun (WGS) entry which is preliminary data.</text>
</comment>
<reference evidence="2" key="1">
    <citation type="submission" date="2020-05" db="EMBL/GenBank/DDBJ databases">
        <title>Mycena genomes resolve the evolution of fungal bioluminescence.</title>
        <authorList>
            <person name="Tsai I.J."/>
        </authorList>
    </citation>
    <scope>NUCLEOTIDE SEQUENCE</scope>
    <source>
        <strain evidence="2">CCC161011</strain>
    </source>
</reference>
<feature type="coiled-coil region" evidence="1">
    <location>
        <begin position="161"/>
        <end position="202"/>
    </location>
</feature>
<gene>
    <name evidence="2" type="ORF">MVEN_00263200</name>
</gene>
<dbReference type="AlphaFoldDB" id="A0A8H6Z2W5"/>
<dbReference type="GO" id="GO:0007166">
    <property type="term" value="P:cell surface receptor signaling pathway"/>
    <property type="evidence" value="ECO:0007669"/>
    <property type="project" value="InterPro"/>
</dbReference>
<keyword evidence="1" id="KW-0175">Coiled coil</keyword>
<keyword evidence="3" id="KW-1185">Reference proteome</keyword>
<evidence type="ECO:0000256" key="1">
    <source>
        <dbReference type="SAM" id="Coils"/>
    </source>
</evidence>
<sequence length="241" mass="26782">MATAERTLASHAALLLLLEEEAPRAQLRSLRLTPCHLEIRPHVFPPLKSAVGGVLALRDIAERAKHSKSDARDIADRTIKILAVIASTVPDRSVIPQLLQSRIESLTDLLDEVRSSMETLAHTGGVSRLVHLNRNEGILQSIKARLDDEYRGFLIASALQVEAQQAELAKRQTEITKQQTEITKQQTEITKQQAQLADQQLQLSIQQAHMHQDVSAKTDALMTLQSSVLFHSRLSVFLAFP</sequence>
<dbReference type="InterPro" id="IPR036537">
    <property type="entry name" value="Adaptor_Cbl_N_dom_sf"/>
</dbReference>
<protein>
    <submittedName>
        <fullName evidence="2">Uncharacterized protein</fullName>
    </submittedName>
</protein>
<evidence type="ECO:0000313" key="3">
    <source>
        <dbReference type="Proteomes" id="UP000620124"/>
    </source>
</evidence>
<dbReference type="EMBL" id="JACAZI010000002">
    <property type="protein sequence ID" value="KAF7369346.1"/>
    <property type="molecule type" value="Genomic_DNA"/>
</dbReference>
<dbReference type="InterPro" id="IPR059179">
    <property type="entry name" value="MLKL-like_MCAfunc"/>
</dbReference>
<accession>A0A8H6Z2W5</accession>
<dbReference type="Proteomes" id="UP000620124">
    <property type="component" value="Unassembled WGS sequence"/>
</dbReference>
<name>A0A8H6Z2W5_9AGAR</name>
<proteinExistence type="predicted"/>